<organism evidence="3 4">
    <name type="scientific">Stentor coeruleus</name>
    <dbReference type="NCBI Taxonomy" id="5963"/>
    <lineage>
        <taxon>Eukaryota</taxon>
        <taxon>Sar</taxon>
        <taxon>Alveolata</taxon>
        <taxon>Ciliophora</taxon>
        <taxon>Postciliodesmatophora</taxon>
        <taxon>Heterotrichea</taxon>
        <taxon>Heterotrichida</taxon>
        <taxon>Stentoridae</taxon>
        <taxon>Stentor</taxon>
    </lineage>
</organism>
<keyword evidence="1" id="KW-0195">Cyclin</keyword>
<dbReference type="EMBL" id="MPUH01000263">
    <property type="protein sequence ID" value="OMJ84612.1"/>
    <property type="molecule type" value="Genomic_DNA"/>
</dbReference>
<comment type="caution">
    <text evidence="3">The sequence shown here is derived from an EMBL/GenBank/DDBJ whole genome shotgun (WGS) entry which is preliminary data.</text>
</comment>
<dbReference type="InterPro" id="IPR013763">
    <property type="entry name" value="Cyclin-like_dom"/>
</dbReference>
<sequence length="355" mass="42570">MSKKVLTEADLFSDEKLENEQASSEEIIEFEWKSKLKTYFDNLYDLETIYKPDSNYFSRQPEITLTMRAMLLDWLLEVSVLFHLKRETYYITLSTLDRYLSHTNARKKELQLIGLTCLYIACKREEIITPPIIDFSKASAESCTSQDIKQMENQILHNLKWQMYPGTFYNWLNALLEEWDEYMKYVFADYIQSRQNTLDLQRVLVTFKQKDQFSYERFHECMELLDICTLDYGVYKFYEVRVVAGILYMMVNRWFRLSKYEIFASNDEEQDEFECSLVVEKLLNQFFVSTIQIQSMEQLFPAIQFLESFRNFPFHTSLEGFREVGINKSYEEFLAYQTHNQDNLEFIVTLPNFQS</sequence>
<feature type="domain" description="Cyclin-like" evidence="2">
    <location>
        <begin position="73"/>
        <end position="157"/>
    </location>
</feature>
<keyword evidence="4" id="KW-1185">Reference proteome</keyword>
<protein>
    <recommendedName>
        <fullName evidence="2">Cyclin-like domain-containing protein</fullName>
    </recommendedName>
</protein>
<comment type="similarity">
    <text evidence="1">Belongs to the cyclin family.</text>
</comment>
<gene>
    <name evidence="3" type="ORF">SteCoe_14203</name>
</gene>
<dbReference type="Proteomes" id="UP000187209">
    <property type="component" value="Unassembled WGS sequence"/>
</dbReference>
<reference evidence="3 4" key="1">
    <citation type="submission" date="2016-11" db="EMBL/GenBank/DDBJ databases">
        <title>The macronuclear genome of Stentor coeruleus: a giant cell with tiny introns.</title>
        <authorList>
            <person name="Slabodnick M."/>
            <person name="Ruby J.G."/>
            <person name="Reiff S.B."/>
            <person name="Swart E.C."/>
            <person name="Gosai S."/>
            <person name="Prabakaran S."/>
            <person name="Witkowska E."/>
            <person name="Larue G.E."/>
            <person name="Fisher S."/>
            <person name="Freeman R.M."/>
            <person name="Gunawardena J."/>
            <person name="Chu W."/>
            <person name="Stover N.A."/>
            <person name="Gregory B.D."/>
            <person name="Nowacki M."/>
            <person name="Derisi J."/>
            <person name="Roy S.W."/>
            <person name="Marshall W.F."/>
            <person name="Sood P."/>
        </authorList>
    </citation>
    <scope>NUCLEOTIDE SEQUENCE [LARGE SCALE GENOMIC DNA]</scope>
    <source>
        <strain evidence="3">WM001</strain>
    </source>
</reference>
<accession>A0A1R2C6F7</accession>
<dbReference type="InterPro" id="IPR039361">
    <property type="entry name" value="Cyclin"/>
</dbReference>
<dbReference type="PANTHER" id="PTHR10177">
    <property type="entry name" value="CYCLINS"/>
    <property type="match status" value="1"/>
</dbReference>
<dbReference type="FunFam" id="1.10.472.10:FF:000057">
    <property type="entry name" value="Cyclin N-terminal domain containing 2"/>
    <property type="match status" value="1"/>
</dbReference>
<dbReference type="Gene3D" id="1.10.472.10">
    <property type="entry name" value="Cyclin-like"/>
    <property type="match status" value="1"/>
</dbReference>
<name>A0A1R2C6F7_9CILI</name>
<dbReference type="AlphaFoldDB" id="A0A1R2C6F7"/>
<dbReference type="InterPro" id="IPR036915">
    <property type="entry name" value="Cyclin-like_sf"/>
</dbReference>
<dbReference type="SUPFAM" id="SSF47954">
    <property type="entry name" value="Cyclin-like"/>
    <property type="match status" value="1"/>
</dbReference>
<dbReference type="InterPro" id="IPR006671">
    <property type="entry name" value="Cyclin_N"/>
</dbReference>
<dbReference type="Pfam" id="PF00134">
    <property type="entry name" value="Cyclin_N"/>
    <property type="match status" value="1"/>
</dbReference>
<evidence type="ECO:0000313" key="3">
    <source>
        <dbReference type="EMBL" id="OMJ84612.1"/>
    </source>
</evidence>
<evidence type="ECO:0000313" key="4">
    <source>
        <dbReference type="Proteomes" id="UP000187209"/>
    </source>
</evidence>
<evidence type="ECO:0000256" key="1">
    <source>
        <dbReference type="RuleBase" id="RU000383"/>
    </source>
</evidence>
<evidence type="ECO:0000259" key="2">
    <source>
        <dbReference type="SMART" id="SM00385"/>
    </source>
</evidence>
<proteinExistence type="inferred from homology"/>
<dbReference type="SMART" id="SM00385">
    <property type="entry name" value="CYCLIN"/>
    <property type="match status" value="1"/>
</dbReference>
<dbReference type="OrthoDB" id="5590282at2759"/>